<keyword evidence="2" id="KW-1185">Reference proteome</keyword>
<dbReference type="Proteomes" id="UP000824469">
    <property type="component" value="Unassembled WGS sequence"/>
</dbReference>
<feature type="non-terminal residue" evidence="1">
    <location>
        <position position="56"/>
    </location>
</feature>
<protein>
    <submittedName>
        <fullName evidence="1">Uncharacterized protein</fullName>
    </submittedName>
</protein>
<proteinExistence type="predicted"/>
<evidence type="ECO:0000313" key="2">
    <source>
        <dbReference type="Proteomes" id="UP000824469"/>
    </source>
</evidence>
<dbReference type="AlphaFoldDB" id="A0AA38CG34"/>
<name>A0AA38CG34_TAXCH</name>
<sequence length="56" mass="6064">PSSSTSEARCSNITFRFFAAALHSVCSSKGMPKFFQRNAGGQVGSYELLPENSFSK</sequence>
<gene>
    <name evidence="1" type="ORF">KI387_012324</name>
</gene>
<dbReference type="EMBL" id="JAHRHJ020000009">
    <property type="protein sequence ID" value="KAH9300741.1"/>
    <property type="molecule type" value="Genomic_DNA"/>
</dbReference>
<reference evidence="1 2" key="1">
    <citation type="journal article" date="2021" name="Nat. Plants">
        <title>The Taxus genome provides insights into paclitaxel biosynthesis.</title>
        <authorList>
            <person name="Xiong X."/>
            <person name="Gou J."/>
            <person name="Liao Q."/>
            <person name="Li Y."/>
            <person name="Zhou Q."/>
            <person name="Bi G."/>
            <person name="Li C."/>
            <person name="Du R."/>
            <person name="Wang X."/>
            <person name="Sun T."/>
            <person name="Guo L."/>
            <person name="Liang H."/>
            <person name="Lu P."/>
            <person name="Wu Y."/>
            <person name="Zhang Z."/>
            <person name="Ro D.K."/>
            <person name="Shang Y."/>
            <person name="Huang S."/>
            <person name="Yan J."/>
        </authorList>
    </citation>
    <scope>NUCLEOTIDE SEQUENCE [LARGE SCALE GENOMIC DNA]</scope>
    <source>
        <strain evidence="1">Ta-2019</strain>
    </source>
</reference>
<evidence type="ECO:0000313" key="1">
    <source>
        <dbReference type="EMBL" id="KAH9300741.1"/>
    </source>
</evidence>
<accession>A0AA38CG34</accession>
<feature type="non-terminal residue" evidence="1">
    <location>
        <position position="1"/>
    </location>
</feature>
<organism evidence="1 2">
    <name type="scientific">Taxus chinensis</name>
    <name type="common">Chinese yew</name>
    <name type="synonym">Taxus wallichiana var. chinensis</name>
    <dbReference type="NCBI Taxonomy" id="29808"/>
    <lineage>
        <taxon>Eukaryota</taxon>
        <taxon>Viridiplantae</taxon>
        <taxon>Streptophyta</taxon>
        <taxon>Embryophyta</taxon>
        <taxon>Tracheophyta</taxon>
        <taxon>Spermatophyta</taxon>
        <taxon>Pinopsida</taxon>
        <taxon>Pinidae</taxon>
        <taxon>Conifers II</taxon>
        <taxon>Cupressales</taxon>
        <taxon>Taxaceae</taxon>
        <taxon>Taxus</taxon>
    </lineage>
</organism>
<comment type="caution">
    <text evidence="1">The sequence shown here is derived from an EMBL/GenBank/DDBJ whole genome shotgun (WGS) entry which is preliminary data.</text>
</comment>